<dbReference type="PANTHER" id="PTHR43017">
    <property type="entry name" value="GALACTOSIDE O-ACETYLTRANSFERASE"/>
    <property type="match status" value="1"/>
</dbReference>
<dbReference type="InterPro" id="IPR024688">
    <property type="entry name" value="Mac_dom"/>
</dbReference>
<dbReference type="EMBL" id="WNLA01000012">
    <property type="protein sequence ID" value="MTW03892.1"/>
    <property type="molecule type" value="Genomic_DNA"/>
</dbReference>
<dbReference type="InterPro" id="IPR039369">
    <property type="entry name" value="LacA-like"/>
</dbReference>
<reference evidence="9 10" key="1">
    <citation type="submission" date="2019-11" db="EMBL/GenBank/DDBJ databases">
        <title>Type strains purchased from KCTC, JCM and DSMZ.</title>
        <authorList>
            <person name="Lu H."/>
        </authorList>
    </citation>
    <scope>NUCLEOTIDE SEQUENCE [LARGE SCALE GENOMIC DNA]</scope>
    <source>
        <strain evidence="9 10">KCTC 42409</strain>
    </source>
</reference>
<keyword evidence="5 7" id="KW-0012">Acyltransferase</keyword>
<dbReference type="InterPro" id="IPR001451">
    <property type="entry name" value="Hexapep"/>
</dbReference>
<dbReference type="EC" id="2.3.1.-" evidence="7"/>
<dbReference type="Pfam" id="PF00132">
    <property type="entry name" value="Hexapep"/>
    <property type="match status" value="1"/>
</dbReference>
<dbReference type="Pfam" id="PF12464">
    <property type="entry name" value="Mac"/>
    <property type="match status" value="1"/>
</dbReference>
<sequence length="187" mass="19755">MQDSETKQGPAGWPNLKRRRVKQLCAAFNREDDPDARLRILEQLLGKPTDAHFEAPFFCDVGTNITIGRHCFANHNVVILDCAPVTIGDNVLIGPNTVISAAGHPLDPVQRNAGVFVEKPITIGNSVWIGANVTVMGGVTIGDNCTIGAGSVVTRDVPPNSLAAGSPCKVIRAIQPGGGDSPEARKD</sequence>
<evidence type="ECO:0000256" key="6">
    <source>
        <dbReference type="ARBA" id="ARBA00055587"/>
    </source>
</evidence>
<keyword evidence="4" id="KW-0677">Repeat</keyword>
<dbReference type="Proteomes" id="UP000484015">
    <property type="component" value="Unassembled WGS sequence"/>
</dbReference>
<feature type="domain" description="Maltose/galactoside acetyltransferase" evidence="8">
    <location>
        <begin position="18"/>
        <end position="47"/>
    </location>
</feature>
<evidence type="ECO:0000256" key="2">
    <source>
        <dbReference type="ARBA" id="ARBA00022458"/>
    </source>
</evidence>
<evidence type="ECO:0000259" key="8">
    <source>
        <dbReference type="Pfam" id="PF12464"/>
    </source>
</evidence>
<dbReference type="Gene3D" id="2.160.10.10">
    <property type="entry name" value="Hexapeptide repeat proteins"/>
    <property type="match status" value="1"/>
</dbReference>
<evidence type="ECO:0000256" key="7">
    <source>
        <dbReference type="RuleBase" id="RU367021"/>
    </source>
</evidence>
<gene>
    <name evidence="9" type="ORF">GM668_17550</name>
</gene>
<dbReference type="SUPFAM" id="SSF51161">
    <property type="entry name" value="Trimeric LpxA-like enzymes"/>
    <property type="match status" value="1"/>
</dbReference>
<evidence type="ECO:0000313" key="9">
    <source>
        <dbReference type="EMBL" id="MTW03892.1"/>
    </source>
</evidence>
<dbReference type="PANTHER" id="PTHR43017:SF1">
    <property type="entry name" value="ACETYLTRANSFERASE YJL218W-RELATED"/>
    <property type="match status" value="1"/>
</dbReference>
<dbReference type="AlphaFoldDB" id="A0A6L6Q497"/>
<accession>A0A6L6Q497</accession>
<evidence type="ECO:0000256" key="4">
    <source>
        <dbReference type="ARBA" id="ARBA00022737"/>
    </source>
</evidence>
<evidence type="ECO:0000256" key="3">
    <source>
        <dbReference type="ARBA" id="ARBA00022679"/>
    </source>
</evidence>
<dbReference type="GO" id="GO:0008870">
    <property type="term" value="F:galactoside O-acetyltransferase activity"/>
    <property type="evidence" value="ECO:0007669"/>
    <property type="project" value="TreeGrafter"/>
</dbReference>
<dbReference type="CDD" id="cd03357">
    <property type="entry name" value="LbH_MAT_GAT"/>
    <property type="match status" value="1"/>
</dbReference>
<comment type="caution">
    <text evidence="9">The sequence shown here is derived from an EMBL/GenBank/DDBJ whole genome shotgun (WGS) entry which is preliminary data.</text>
</comment>
<keyword evidence="3 7" id="KW-0808">Transferase</keyword>
<dbReference type="InterPro" id="IPR011004">
    <property type="entry name" value="Trimer_LpxA-like_sf"/>
</dbReference>
<dbReference type="FunFam" id="2.160.10.10:FF:000025">
    <property type="entry name" value="Hexapeptide-repeat containing-acetyltransferase"/>
    <property type="match status" value="1"/>
</dbReference>
<keyword evidence="2" id="KW-0536">Nodulation</keyword>
<evidence type="ECO:0000256" key="1">
    <source>
        <dbReference type="ARBA" id="ARBA00007274"/>
    </source>
</evidence>
<evidence type="ECO:0000256" key="5">
    <source>
        <dbReference type="ARBA" id="ARBA00023315"/>
    </source>
</evidence>
<dbReference type="Pfam" id="PF14602">
    <property type="entry name" value="Hexapep_2"/>
    <property type="match status" value="1"/>
</dbReference>
<comment type="function">
    <text evidence="6">Acetyltransferase implicated in the O-acetylation of Nod factors.</text>
</comment>
<keyword evidence="10" id="KW-1185">Reference proteome</keyword>
<proteinExistence type="inferred from homology"/>
<organism evidence="9 10">
    <name type="scientific">Pseudoduganella ginsengisoli</name>
    <dbReference type="NCBI Taxonomy" id="1462440"/>
    <lineage>
        <taxon>Bacteria</taxon>
        <taxon>Pseudomonadati</taxon>
        <taxon>Pseudomonadota</taxon>
        <taxon>Betaproteobacteria</taxon>
        <taxon>Burkholderiales</taxon>
        <taxon>Oxalobacteraceae</taxon>
        <taxon>Telluria group</taxon>
        <taxon>Pseudoduganella</taxon>
    </lineage>
</organism>
<dbReference type="OrthoDB" id="8612290at2"/>
<comment type="similarity">
    <text evidence="1 7">Belongs to the transferase hexapeptide repeat family.</text>
</comment>
<protein>
    <recommendedName>
        <fullName evidence="7">Acetyltransferase</fullName>
        <ecNumber evidence="7">2.3.1.-</ecNumber>
    </recommendedName>
</protein>
<evidence type="ECO:0000313" key="10">
    <source>
        <dbReference type="Proteomes" id="UP000484015"/>
    </source>
</evidence>
<name>A0A6L6Q497_9BURK</name>